<gene>
    <name evidence="13" type="ORF">GIB67_015610</name>
</gene>
<keyword evidence="8" id="KW-0325">Glycoprotein</keyword>
<name>A0A7J7NUS4_9MAGN</name>
<evidence type="ECO:0000256" key="8">
    <source>
        <dbReference type="ARBA" id="ARBA00023180"/>
    </source>
</evidence>
<evidence type="ECO:0000256" key="1">
    <source>
        <dbReference type="ARBA" id="ARBA00004609"/>
    </source>
</evidence>
<dbReference type="SUPFAM" id="SSF82153">
    <property type="entry name" value="FAS1 domain"/>
    <property type="match status" value="1"/>
</dbReference>
<dbReference type="SMART" id="SM00554">
    <property type="entry name" value="FAS1"/>
    <property type="match status" value="1"/>
</dbReference>
<evidence type="ECO:0000256" key="4">
    <source>
        <dbReference type="ARBA" id="ARBA00022622"/>
    </source>
</evidence>
<feature type="region of interest" description="Disordered" evidence="10">
    <location>
        <begin position="191"/>
        <end position="224"/>
    </location>
</feature>
<proteinExistence type="inferred from homology"/>
<accession>A0A7J7NUS4</accession>
<dbReference type="GO" id="GO:0098552">
    <property type="term" value="C:side of membrane"/>
    <property type="evidence" value="ECO:0007669"/>
    <property type="project" value="UniProtKB-KW"/>
</dbReference>
<dbReference type="PANTHER" id="PTHR32077:SF54">
    <property type="entry name" value="FASCICLIN-LIKE ARABINOGALACTAN PROTEIN 13-RELATED"/>
    <property type="match status" value="1"/>
</dbReference>
<dbReference type="PROSITE" id="PS50213">
    <property type="entry name" value="FAS1"/>
    <property type="match status" value="1"/>
</dbReference>
<dbReference type="InterPro" id="IPR045003">
    <property type="entry name" value="FLA_A"/>
</dbReference>
<comment type="caution">
    <text evidence="13">The sequence shown here is derived from an EMBL/GenBank/DDBJ whole genome shotgun (WGS) entry which is preliminary data.</text>
</comment>
<evidence type="ECO:0000256" key="10">
    <source>
        <dbReference type="SAM" id="MobiDB-lite"/>
    </source>
</evidence>
<sequence>MATSSPLVLILLATSFLFIAPLNVQAQSAPAPGPPGPLNLTGILDKAGQYTTLIRLLTSTQVGNQIDNQLNSSDQGLTVFAPTDNAFNNLKAGTLNGLSTQEQVALVLYHVLPKFYSKDMFETVSNPVRTQATGQDGAAYVLNITSGSNQLNISTGVVKTQLNNVIRGTFPLAVYEVDDVLLPLDLFGPKTAKPSPPPSATPTKKTPSMPSAGEPAPVGDSKSSSPKIIVGSGFGLGLGLVCMCIFW</sequence>
<comment type="subcellular location">
    <subcellularLocation>
        <location evidence="1">Cell membrane</location>
        <topology evidence="1">Lipid-anchor</topology>
        <topology evidence="1">GPI-anchor</topology>
    </subcellularLocation>
</comment>
<feature type="compositionally biased region" description="Low complexity" evidence="10">
    <location>
        <begin position="201"/>
        <end position="212"/>
    </location>
</feature>
<dbReference type="AlphaFoldDB" id="A0A7J7NUS4"/>
<comment type="similarity">
    <text evidence="2">Belongs to the fasciclin-like AGP family.</text>
</comment>
<evidence type="ECO:0000313" key="14">
    <source>
        <dbReference type="Proteomes" id="UP000541444"/>
    </source>
</evidence>
<organism evidence="13 14">
    <name type="scientific">Kingdonia uniflora</name>
    <dbReference type="NCBI Taxonomy" id="39325"/>
    <lineage>
        <taxon>Eukaryota</taxon>
        <taxon>Viridiplantae</taxon>
        <taxon>Streptophyta</taxon>
        <taxon>Embryophyta</taxon>
        <taxon>Tracheophyta</taxon>
        <taxon>Spermatophyta</taxon>
        <taxon>Magnoliopsida</taxon>
        <taxon>Ranunculales</taxon>
        <taxon>Circaeasteraceae</taxon>
        <taxon>Kingdonia</taxon>
    </lineage>
</organism>
<dbReference type="InterPro" id="IPR000782">
    <property type="entry name" value="FAS1_domain"/>
</dbReference>
<evidence type="ECO:0000313" key="13">
    <source>
        <dbReference type="EMBL" id="KAF6170658.1"/>
    </source>
</evidence>
<keyword evidence="7" id="KW-0472">Membrane</keyword>
<keyword evidence="14" id="KW-1185">Reference proteome</keyword>
<dbReference type="InterPro" id="IPR036378">
    <property type="entry name" value="FAS1_dom_sf"/>
</dbReference>
<protein>
    <recommendedName>
        <fullName evidence="12">FAS1 domain-containing protein</fullName>
    </recommendedName>
</protein>
<keyword evidence="4" id="KW-0449">Lipoprotein</keyword>
<reference evidence="13 14" key="1">
    <citation type="journal article" date="2020" name="IScience">
        <title>Genome Sequencing of the Endangered Kingdonia uniflora (Circaeasteraceae, Ranunculales) Reveals Potential Mechanisms of Evolutionary Specialization.</title>
        <authorList>
            <person name="Sun Y."/>
            <person name="Deng T."/>
            <person name="Zhang A."/>
            <person name="Moore M.J."/>
            <person name="Landis J.B."/>
            <person name="Lin N."/>
            <person name="Zhang H."/>
            <person name="Zhang X."/>
            <person name="Huang J."/>
            <person name="Zhang X."/>
            <person name="Sun H."/>
            <person name="Wang H."/>
        </authorList>
    </citation>
    <scope>NUCLEOTIDE SEQUENCE [LARGE SCALE GENOMIC DNA]</scope>
    <source>
        <strain evidence="13">TB1705</strain>
        <tissue evidence="13">Leaf</tissue>
    </source>
</reference>
<evidence type="ECO:0000256" key="5">
    <source>
        <dbReference type="ARBA" id="ARBA00022729"/>
    </source>
</evidence>
<dbReference type="PANTHER" id="PTHR32077">
    <property type="entry name" value="FASCICLIN-LIKE ARABINOGALACTAN PROTEIN"/>
    <property type="match status" value="1"/>
</dbReference>
<dbReference type="Proteomes" id="UP000541444">
    <property type="component" value="Unassembled WGS sequence"/>
</dbReference>
<evidence type="ECO:0000256" key="6">
    <source>
        <dbReference type="ARBA" id="ARBA00022974"/>
    </source>
</evidence>
<feature type="chain" id="PRO_5029769612" description="FAS1 domain-containing protein" evidence="11">
    <location>
        <begin position="27"/>
        <end position="247"/>
    </location>
</feature>
<keyword evidence="5 11" id="KW-0732">Signal</keyword>
<evidence type="ECO:0000256" key="11">
    <source>
        <dbReference type="SAM" id="SignalP"/>
    </source>
</evidence>
<dbReference type="Pfam" id="PF02469">
    <property type="entry name" value="Fasciclin"/>
    <property type="match status" value="1"/>
</dbReference>
<dbReference type="OrthoDB" id="286301at2759"/>
<evidence type="ECO:0000256" key="2">
    <source>
        <dbReference type="ARBA" id="ARBA00007843"/>
    </source>
</evidence>
<evidence type="ECO:0000256" key="9">
    <source>
        <dbReference type="ARBA" id="ARBA00024686"/>
    </source>
</evidence>
<dbReference type="GO" id="GO:0005886">
    <property type="term" value="C:plasma membrane"/>
    <property type="evidence" value="ECO:0007669"/>
    <property type="project" value="UniProtKB-SubCell"/>
</dbReference>
<comment type="function">
    <text evidence="9">May be a cell surface adhesion protein.</text>
</comment>
<keyword evidence="6" id="KW-0654">Proteoglycan</keyword>
<feature type="domain" description="FAS1" evidence="12">
    <location>
        <begin position="37"/>
        <end position="181"/>
    </location>
</feature>
<dbReference type="FunFam" id="2.30.180.10:FF:000006">
    <property type="entry name" value="Fasciclin-like arabinogalactan protein 11"/>
    <property type="match status" value="1"/>
</dbReference>
<dbReference type="EMBL" id="JACGCM010000560">
    <property type="protein sequence ID" value="KAF6170658.1"/>
    <property type="molecule type" value="Genomic_DNA"/>
</dbReference>
<dbReference type="Gene3D" id="2.30.180.10">
    <property type="entry name" value="FAS1 domain"/>
    <property type="match status" value="1"/>
</dbReference>
<evidence type="ECO:0000256" key="7">
    <source>
        <dbReference type="ARBA" id="ARBA00023136"/>
    </source>
</evidence>
<keyword evidence="3" id="KW-1003">Cell membrane</keyword>
<evidence type="ECO:0000256" key="3">
    <source>
        <dbReference type="ARBA" id="ARBA00022475"/>
    </source>
</evidence>
<keyword evidence="4" id="KW-0336">GPI-anchor</keyword>
<feature type="signal peptide" evidence="11">
    <location>
        <begin position="1"/>
        <end position="26"/>
    </location>
</feature>
<dbReference type="GO" id="GO:0009834">
    <property type="term" value="P:plant-type secondary cell wall biogenesis"/>
    <property type="evidence" value="ECO:0007669"/>
    <property type="project" value="UniProtKB-ARBA"/>
</dbReference>
<evidence type="ECO:0000259" key="12">
    <source>
        <dbReference type="PROSITE" id="PS50213"/>
    </source>
</evidence>